<sequence>MQYRRLGRTGLKVSEICLGTMTFGHGTDEEEAGRIVDLATEAGVNFFDTANSYADSASETILGRVLKGRRRNAIIATKFFNPMGPDVNSSGTSRFHMMHTVEDSLRRLQMDYIDILYIHHVDTQTPLDETLRVLDDLVRQGKVRYTACSNFEAWRLMEAMWLSDHNGWERFAAYQPQYSLVVRDIEQEIIPVCELKGIGVVVWSPLGGGFLTGKYRPGERMHKGTRSEEGWAFPQSFFAANADETLTTLLETATDLDRSPAQVATRWVLEQPAITSAIVGARTVDQARDNLGAGGWELPPEALGRLNDVSHLPDRYPKSTEATMDERRDAAVKMPSLESRT</sequence>
<evidence type="ECO:0000256" key="1">
    <source>
        <dbReference type="ARBA" id="ARBA00023002"/>
    </source>
</evidence>
<accession>A0A6B0YQN8</accession>
<protein>
    <submittedName>
        <fullName evidence="4">Aldo/keto reductase</fullName>
    </submittedName>
</protein>
<dbReference type="InterPro" id="IPR020471">
    <property type="entry name" value="AKR"/>
</dbReference>
<comment type="caution">
    <text evidence="4">The sequence shown here is derived from an EMBL/GenBank/DDBJ whole genome shotgun (WGS) entry which is preliminary data.</text>
</comment>
<dbReference type="SUPFAM" id="SSF51430">
    <property type="entry name" value="NAD(P)-linked oxidoreductase"/>
    <property type="match status" value="1"/>
</dbReference>
<feature type="domain" description="NADP-dependent oxidoreductase" evidence="3">
    <location>
        <begin position="15"/>
        <end position="309"/>
    </location>
</feature>
<dbReference type="PRINTS" id="PR00069">
    <property type="entry name" value="ALDKETRDTASE"/>
</dbReference>
<feature type="region of interest" description="Disordered" evidence="2">
    <location>
        <begin position="311"/>
        <end position="341"/>
    </location>
</feature>
<keyword evidence="1" id="KW-0560">Oxidoreductase</keyword>
<dbReference type="InterPro" id="IPR023210">
    <property type="entry name" value="NADP_OxRdtase_dom"/>
</dbReference>
<dbReference type="PANTHER" id="PTHR43364">
    <property type="entry name" value="NADH-SPECIFIC METHYLGLYOXAL REDUCTASE-RELATED"/>
    <property type="match status" value="1"/>
</dbReference>
<evidence type="ECO:0000313" key="4">
    <source>
        <dbReference type="EMBL" id="MXY93424.1"/>
    </source>
</evidence>
<name>A0A6B0YQN8_9CHLR</name>
<proteinExistence type="predicted"/>
<dbReference type="GO" id="GO:0016491">
    <property type="term" value="F:oxidoreductase activity"/>
    <property type="evidence" value="ECO:0007669"/>
    <property type="project" value="UniProtKB-KW"/>
</dbReference>
<dbReference type="GO" id="GO:0005829">
    <property type="term" value="C:cytosol"/>
    <property type="evidence" value="ECO:0007669"/>
    <property type="project" value="UniProtKB-ARBA"/>
</dbReference>
<evidence type="ECO:0000256" key="2">
    <source>
        <dbReference type="SAM" id="MobiDB-lite"/>
    </source>
</evidence>
<evidence type="ECO:0000259" key="3">
    <source>
        <dbReference type="Pfam" id="PF00248"/>
    </source>
</evidence>
<dbReference type="InterPro" id="IPR036812">
    <property type="entry name" value="NAD(P)_OxRdtase_dom_sf"/>
</dbReference>
<dbReference type="AlphaFoldDB" id="A0A6B0YQN8"/>
<feature type="compositionally biased region" description="Basic and acidic residues" evidence="2">
    <location>
        <begin position="311"/>
        <end position="331"/>
    </location>
</feature>
<dbReference type="CDD" id="cd19091">
    <property type="entry name" value="AKR_PsAKR"/>
    <property type="match status" value="1"/>
</dbReference>
<reference evidence="4" key="1">
    <citation type="submission" date="2019-09" db="EMBL/GenBank/DDBJ databases">
        <title>Characterisation of the sponge microbiome using genome-centric metagenomics.</title>
        <authorList>
            <person name="Engelberts J.P."/>
            <person name="Robbins S.J."/>
            <person name="De Goeij J.M."/>
            <person name="Aranda M."/>
            <person name="Bell S.C."/>
            <person name="Webster N.S."/>
        </authorList>
    </citation>
    <scope>NUCLEOTIDE SEQUENCE</scope>
    <source>
        <strain evidence="4">SB0664_bin_27</strain>
    </source>
</reference>
<gene>
    <name evidence="4" type="ORF">F4Y42_08255</name>
</gene>
<dbReference type="PANTHER" id="PTHR43364:SF4">
    <property type="entry name" value="NAD(P)-LINKED OXIDOREDUCTASE SUPERFAMILY PROTEIN"/>
    <property type="match status" value="1"/>
</dbReference>
<organism evidence="4">
    <name type="scientific">Caldilineaceae bacterium SB0664_bin_27</name>
    <dbReference type="NCBI Taxonomy" id="2605260"/>
    <lineage>
        <taxon>Bacteria</taxon>
        <taxon>Bacillati</taxon>
        <taxon>Chloroflexota</taxon>
        <taxon>Caldilineae</taxon>
        <taxon>Caldilineales</taxon>
        <taxon>Caldilineaceae</taxon>
    </lineage>
</organism>
<dbReference type="Gene3D" id="3.20.20.100">
    <property type="entry name" value="NADP-dependent oxidoreductase domain"/>
    <property type="match status" value="1"/>
</dbReference>
<dbReference type="EMBL" id="VXRG01000067">
    <property type="protein sequence ID" value="MXY93424.1"/>
    <property type="molecule type" value="Genomic_DNA"/>
</dbReference>
<dbReference type="FunFam" id="3.20.20.100:FF:000004">
    <property type="entry name" value="Oxidoreductase, aldo/keto reductase"/>
    <property type="match status" value="1"/>
</dbReference>
<dbReference type="InterPro" id="IPR050523">
    <property type="entry name" value="AKR_Detox_Biosynth"/>
</dbReference>
<dbReference type="Pfam" id="PF00248">
    <property type="entry name" value="Aldo_ket_red"/>
    <property type="match status" value="1"/>
</dbReference>